<evidence type="ECO:0000313" key="2">
    <source>
        <dbReference type="Proteomes" id="UP000619761"/>
    </source>
</evidence>
<protein>
    <submittedName>
        <fullName evidence="1">Uncharacterized protein</fullName>
    </submittedName>
</protein>
<reference evidence="2" key="1">
    <citation type="journal article" date="2019" name="Int. J. Syst. Evol. Microbiol.">
        <title>The Global Catalogue of Microorganisms (GCM) 10K type strain sequencing project: providing services to taxonomists for standard genome sequencing and annotation.</title>
        <authorList>
            <consortium name="The Broad Institute Genomics Platform"/>
            <consortium name="The Broad Institute Genome Sequencing Center for Infectious Disease"/>
            <person name="Wu L."/>
            <person name="Ma J."/>
        </authorList>
    </citation>
    <scope>NUCLEOTIDE SEQUENCE [LARGE SCALE GENOMIC DNA]</scope>
    <source>
        <strain evidence="2">KCTC 32239</strain>
    </source>
</reference>
<sequence>MYRPLSNNEYVIVSKTIYEERGLSGGLAESMFMAYKAKAMALDEAEFEVFKESEIERKAHKEKLPKDQFESDHDLKPMEFLQKLESLVESNTSHGQPKNKYEWFYGDESLLDIRQKRLRVKFYNSERYRKQILQRYFEDGVLQERHINDLAAIGNLIGEFHRMYPGTRQGVICHYEMFFGDSSGFSYETALQRKKFHEDDSFRHEYLSQRNLPIDWQVSDIKMHLKLDAIRSGALSIEQIEAWEK</sequence>
<name>A0ABQ3B4I6_9GAMM</name>
<organism evidence="1 2">
    <name type="scientific">Cellvibrio zantedeschiae</name>
    <dbReference type="NCBI Taxonomy" id="1237077"/>
    <lineage>
        <taxon>Bacteria</taxon>
        <taxon>Pseudomonadati</taxon>
        <taxon>Pseudomonadota</taxon>
        <taxon>Gammaproteobacteria</taxon>
        <taxon>Cellvibrionales</taxon>
        <taxon>Cellvibrionaceae</taxon>
        <taxon>Cellvibrio</taxon>
    </lineage>
</organism>
<evidence type="ECO:0000313" key="1">
    <source>
        <dbReference type="EMBL" id="GGY79465.1"/>
    </source>
</evidence>
<dbReference type="EMBL" id="BMYZ01000002">
    <property type="protein sequence ID" value="GGY79465.1"/>
    <property type="molecule type" value="Genomic_DNA"/>
</dbReference>
<accession>A0ABQ3B4I6</accession>
<proteinExistence type="predicted"/>
<keyword evidence="2" id="KW-1185">Reference proteome</keyword>
<dbReference type="RefSeq" id="WP_189419161.1">
    <property type="nucleotide sequence ID" value="NZ_BMYZ01000002.1"/>
</dbReference>
<comment type="caution">
    <text evidence="1">The sequence shown here is derived from an EMBL/GenBank/DDBJ whole genome shotgun (WGS) entry which is preliminary data.</text>
</comment>
<dbReference type="Proteomes" id="UP000619761">
    <property type="component" value="Unassembled WGS sequence"/>
</dbReference>
<gene>
    <name evidence="1" type="ORF">GCM10011613_25400</name>
</gene>